<dbReference type="Proteomes" id="UP000298652">
    <property type="component" value="Chromosome 5"/>
</dbReference>
<evidence type="ECO:0000313" key="2">
    <source>
        <dbReference type="EMBL" id="TKW15028.1"/>
    </source>
</evidence>
<name>A0A4U6UGC2_SETVI</name>
<dbReference type="EMBL" id="CM016556">
    <property type="protein sequence ID" value="TKW15028.1"/>
    <property type="molecule type" value="Genomic_DNA"/>
</dbReference>
<evidence type="ECO:0000256" key="1">
    <source>
        <dbReference type="SAM" id="MobiDB-lite"/>
    </source>
</evidence>
<reference evidence="2" key="1">
    <citation type="submission" date="2019-03" db="EMBL/GenBank/DDBJ databases">
        <title>WGS assembly of Setaria viridis.</title>
        <authorList>
            <person name="Huang P."/>
            <person name="Jenkins J."/>
            <person name="Grimwood J."/>
            <person name="Barry K."/>
            <person name="Healey A."/>
            <person name="Mamidi S."/>
            <person name="Sreedasyam A."/>
            <person name="Shu S."/>
            <person name="Feldman M."/>
            <person name="Wu J."/>
            <person name="Yu Y."/>
            <person name="Chen C."/>
            <person name="Johnson J."/>
            <person name="Rokhsar D."/>
            <person name="Baxter I."/>
            <person name="Schmutz J."/>
            <person name="Brutnell T."/>
            <person name="Kellogg E."/>
        </authorList>
    </citation>
    <scope>NUCLEOTIDE SEQUENCE [LARGE SCALE GENOMIC DNA]</scope>
</reference>
<gene>
    <name evidence="2" type="ORF">SEVIR_5G204600v2</name>
</gene>
<proteinExistence type="predicted"/>
<organism evidence="2 3">
    <name type="scientific">Setaria viridis</name>
    <name type="common">Green bristlegrass</name>
    <name type="synonym">Setaria italica subsp. viridis</name>
    <dbReference type="NCBI Taxonomy" id="4556"/>
    <lineage>
        <taxon>Eukaryota</taxon>
        <taxon>Viridiplantae</taxon>
        <taxon>Streptophyta</taxon>
        <taxon>Embryophyta</taxon>
        <taxon>Tracheophyta</taxon>
        <taxon>Spermatophyta</taxon>
        <taxon>Magnoliopsida</taxon>
        <taxon>Liliopsida</taxon>
        <taxon>Poales</taxon>
        <taxon>Poaceae</taxon>
        <taxon>PACMAD clade</taxon>
        <taxon>Panicoideae</taxon>
        <taxon>Panicodae</taxon>
        <taxon>Paniceae</taxon>
        <taxon>Cenchrinae</taxon>
        <taxon>Setaria</taxon>
    </lineage>
</organism>
<evidence type="ECO:0000313" key="3">
    <source>
        <dbReference type="Proteomes" id="UP000298652"/>
    </source>
</evidence>
<accession>A0A4U6UGC2</accession>
<protein>
    <submittedName>
        <fullName evidence="2">Uncharacterized protein</fullName>
    </submittedName>
</protein>
<keyword evidence="3" id="KW-1185">Reference proteome</keyword>
<dbReference type="AlphaFoldDB" id="A0A4U6UGC2"/>
<feature type="region of interest" description="Disordered" evidence="1">
    <location>
        <begin position="125"/>
        <end position="144"/>
    </location>
</feature>
<sequence length="268" mass="31010">MVTEDDGPDDFLFEPPRTRANITFFNLVCLKSKLGYCGRAFLYYKERCGRNTAALIGEQIDAYKIWLQNLQQDEPDTEFKDDYRDETIETYKEWLRRKEYLQDINQDDNDEVQNLPDDEGLAAMQLAPSDRPTHAQRDKKRGRGALKGLSAAIKRIRSSSQKFKIEFSTKLGGPVGPNARSFVDEIVMFTRKRAPLIVVNKWKDIHENVKKSIASDILKASNQNSKNRKEAKTNHVMGSRSFSNMSHEQLMCFIHAILERPGYRRRTK</sequence>
<dbReference type="Gramene" id="TKW15028">
    <property type="protein sequence ID" value="TKW15028"/>
    <property type="gene ID" value="SEVIR_5G204600v2"/>
</dbReference>